<evidence type="ECO:0000313" key="2">
    <source>
        <dbReference type="Proteomes" id="UP000012429"/>
    </source>
</evidence>
<reference evidence="1 2" key="1">
    <citation type="journal article" date="2012" name="BMC Genomics">
        <title>Genomic basis of broad host range and environmental adaptability of Rhizobium tropici CIAT 899 and Rhizobium sp. PRF 81 which are used in inoculants for common bean (Phaseolus vulgaris L.).</title>
        <authorList>
            <person name="Ormeno-Orrillo E."/>
            <person name="Menna P."/>
            <person name="Almeida L.G."/>
            <person name="Ollero F.J."/>
            <person name="Nicolas M.F."/>
            <person name="Pains Rodrigues E."/>
            <person name="Shigueyoshi Nakatani A."/>
            <person name="Silva Batista J.S."/>
            <person name="Oliveira Chueire L.M."/>
            <person name="Souza R.C."/>
            <person name="Ribeiro Vasconcelos A.T."/>
            <person name="Megias M."/>
            <person name="Hungria M."/>
            <person name="Martinez-Romero E."/>
        </authorList>
    </citation>
    <scope>NUCLEOTIDE SEQUENCE [LARGE SCALE GENOMIC DNA]</scope>
    <source>
        <strain evidence="1 2">PRF 81</strain>
    </source>
</reference>
<sequence>MTDFEEQERQDEILALVKMMQYAGGIASELDVAQAEFLIKAAQAALLSVLEAEFPMLSSVHLQGLVSTPHGHC</sequence>
<accession>N6U7A5</accession>
<dbReference type="STRING" id="363754.RHSP_81247"/>
<evidence type="ECO:0000313" key="1">
    <source>
        <dbReference type="EMBL" id="ENN88464.1"/>
    </source>
</evidence>
<dbReference type="OrthoDB" id="8397501at2"/>
<name>N6U7A5_9HYPH</name>
<gene>
    <name evidence="1" type="ORF">RHSP_81247</name>
</gene>
<dbReference type="AlphaFoldDB" id="N6U7A5"/>
<comment type="caution">
    <text evidence="1">The sequence shown here is derived from an EMBL/GenBank/DDBJ whole genome shotgun (WGS) entry which is preliminary data.</text>
</comment>
<dbReference type="EMBL" id="AQHN01000027">
    <property type="protein sequence ID" value="ENN88464.1"/>
    <property type="molecule type" value="Genomic_DNA"/>
</dbReference>
<keyword evidence="2" id="KW-1185">Reference proteome</keyword>
<protein>
    <submittedName>
        <fullName evidence="1">Uncharacterized protein</fullName>
    </submittedName>
</protein>
<proteinExistence type="predicted"/>
<dbReference type="RefSeq" id="WP_004112146.1">
    <property type="nucleotide sequence ID" value="NZ_AQHN01000027.1"/>
</dbReference>
<dbReference type="Proteomes" id="UP000012429">
    <property type="component" value="Unassembled WGS sequence"/>
</dbReference>
<organism evidence="1 2">
    <name type="scientific">Rhizobium freirei PRF 81</name>
    <dbReference type="NCBI Taxonomy" id="363754"/>
    <lineage>
        <taxon>Bacteria</taxon>
        <taxon>Pseudomonadati</taxon>
        <taxon>Pseudomonadota</taxon>
        <taxon>Alphaproteobacteria</taxon>
        <taxon>Hyphomicrobiales</taxon>
        <taxon>Rhizobiaceae</taxon>
        <taxon>Rhizobium/Agrobacterium group</taxon>
        <taxon>Rhizobium</taxon>
    </lineage>
</organism>